<dbReference type="PROSITE" id="PS51295">
    <property type="entry name" value="CRM"/>
    <property type="match status" value="1"/>
</dbReference>
<dbReference type="InterPro" id="IPR001890">
    <property type="entry name" value="RNA-binding_CRM"/>
</dbReference>
<dbReference type="PANTHER" id="PTHR40065">
    <property type="entry name" value="RNA-BINDING PROTEIN YHBY"/>
    <property type="match status" value="1"/>
</dbReference>
<proteinExistence type="predicted"/>
<dbReference type="Proteomes" id="UP000092695">
    <property type="component" value="Chromosome"/>
</dbReference>
<reference evidence="4 5" key="1">
    <citation type="submission" date="2016-06" db="EMBL/GenBank/DDBJ databases">
        <title>Complete genome sequence of a deep-branching marine Gamma Proteobacterium Woeseia oceani type strain XK5.</title>
        <authorList>
            <person name="Mu D."/>
            <person name="Du Z."/>
        </authorList>
    </citation>
    <scope>NUCLEOTIDE SEQUENCE [LARGE SCALE GENOMIC DNA]</scope>
    <source>
        <strain evidence="4 5">XK5</strain>
    </source>
</reference>
<dbReference type="KEGG" id="woc:BA177_10165"/>
<dbReference type="Gene3D" id="3.30.110.60">
    <property type="entry name" value="YhbY-like"/>
    <property type="match status" value="1"/>
</dbReference>
<dbReference type="PANTHER" id="PTHR40065:SF3">
    <property type="entry name" value="RNA-BINDING PROTEIN YHBY"/>
    <property type="match status" value="1"/>
</dbReference>
<dbReference type="SUPFAM" id="SSF75471">
    <property type="entry name" value="YhbY-like"/>
    <property type="match status" value="1"/>
</dbReference>
<gene>
    <name evidence="4" type="ORF">BA177_10165</name>
</gene>
<evidence type="ECO:0000313" key="4">
    <source>
        <dbReference type="EMBL" id="ANO51520.1"/>
    </source>
</evidence>
<dbReference type="OrthoDB" id="9797519at2"/>
<dbReference type="InterPro" id="IPR017924">
    <property type="entry name" value="RNA-binding_YhbY"/>
</dbReference>
<evidence type="ECO:0000256" key="1">
    <source>
        <dbReference type="ARBA" id="ARBA00022884"/>
    </source>
</evidence>
<evidence type="ECO:0000256" key="2">
    <source>
        <dbReference type="PROSITE-ProRule" id="PRU00626"/>
    </source>
</evidence>
<name>A0A193LG53_9GAMM</name>
<dbReference type="InterPro" id="IPR035920">
    <property type="entry name" value="YhbY-like_sf"/>
</dbReference>
<evidence type="ECO:0000259" key="3">
    <source>
        <dbReference type="PROSITE" id="PS51295"/>
    </source>
</evidence>
<sequence length="104" mass="11770">MKISESQKKYLRGLGHSLKPVVTVADAGLSEAVMKEFDSTINHHELIKVKVRIGDRQQRDQIIEQLCESGSAELITRIGNVALLFRRNKKKPKIKLPGNWANYS</sequence>
<dbReference type="Pfam" id="PF01985">
    <property type="entry name" value="CRS1_YhbY"/>
    <property type="match status" value="1"/>
</dbReference>
<dbReference type="AlphaFoldDB" id="A0A193LG53"/>
<feature type="domain" description="CRM" evidence="3">
    <location>
        <begin position="1"/>
        <end position="97"/>
    </location>
</feature>
<accession>A0A193LG53</accession>
<protein>
    <submittedName>
        <fullName evidence="4">RNA-binding protein</fullName>
    </submittedName>
</protein>
<organism evidence="4 5">
    <name type="scientific">Woeseia oceani</name>
    <dbReference type="NCBI Taxonomy" id="1548547"/>
    <lineage>
        <taxon>Bacteria</taxon>
        <taxon>Pseudomonadati</taxon>
        <taxon>Pseudomonadota</taxon>
        <taxon>Gammaproteobacteria</taxon>
        <taxon>Woeseiales</taxon>
        <taxon>Woeseiaceae</taxon>
        <taxon>Woeseia</taxon>
    </lineage>
</organism>
<evidence type="ECO:0000313" key="5">
    <source>
        <dbReference type="Proteomes" id="UP000092695"/>
    </source>
</evidence>
<dbReference type="GO" id="GO:0003723">
    <property type="term" value="F:RNA binding"/>
    <property type="evidence" value="ECO:0007669"/>
    <property type="project" value="UniProtKB-UniRule"/>
</dbReference>
<dbReference type="SMART" id="SM01103">
    <property type="entry name" value="CRS1_YhbY"/>
    <property type="match status" value="1"/>
</dbReference>
<dbReference type="NCBIfam" id="TIGR00253">
    <property type="entry name" value="RNA_bind_YhbY"/>
    <property type="match status" value="1"/>
</dbReference>
<dbReference type="RefSeq" id="WP_068615937.1">
    <property type="nucleotide sequence ID" value="NZ_CP016268.1"/>
</dbReference>
<dbReference type="InterPro" id="IPR051925">
    <property type="entry name" value="RNA-binding_domain"/>
</dbReference>
<keyword evidence="5" id="KW-1185">Reference proteome</keyword>
<dbReference type="STRING" id="1548547.BA177_10165"/>
<dbReference type="EMBL" id="CP016268">
    <property type="protein sequence ID" value="ANO51520.1"/>
    <property type="molecule type" value="Genomic_DNA"/>
</dbReference>
<keyword evidence="1 2" id="KW-0694">RNA-binding</keyword>